<keyword evidence="8 12" id="KW-0798">TonB box</keyword>
<keyword evidence="5 11" id="KW-0812">Transmembrane</keyword>
<dbReference type="Pfam" id="PF07715">
    <property type="entry name" value="Plug"/>
    <property type="match status" value="1"/>
</dbReference>
<feature type="region of interest" description="Disordered" evidence="13">
    <location>
        <begin position="26"/>
        <end position="66"/>
    </location>
</feature>
<evidence type="ECO:0000256" key="13">
    <source>
        <dbReference type="SAM" id="MobiDB-lite"/>
    </source>
</evidence>
<keyword evidence="2 11" id="KW-0813">Transport</keyword>
<dbReference type="InterPro" id="IPR039426">
    <property type="entry name" value="TonB-dep_rcpt-like"/>
</dbReference>
<dbReference type="PANTHER" id="PTHR32552">
    <property type="entry name" value="FERRICHROME IRON RECEPTOR-RELATED"/>
    <property type="match status" value="1"/>
</dbReference>
<dbReference type="PANTHER" id="PTHR32552:SF81">
    <property type="entry name" value="TONB-DEPENDENT OUTER MEMBRANE RECEPTOR"/>
    <property type="match status" value="1"/>
</dbReference>
<dbReference type="InterPro" id="IPR000531">
    <property type="entry name" value="Beta-barrel_TonB"/>
</dbReference>
<protein>
    <submittedName>
        <fullName evidence="17">TonB-dependent receptor</fullName>
    </submittedName>
</protein>
<feature type="domain" description="TonB-dependent receptor-like beta-barrel" evidence="15">
    <location>
        <begin position="367"/>
        <end position="956"/>
    </location>
</feature>
<keyword evidence="18" id="KW-1185">Reference proteome</keyword>
<dbReference type="PROSITE" id="PS52016">
    <property type="entry name" value="TONB_DEPENDENT_REC_3"/>
    <property type="match status" value="1"/>
</dbReference>
<evidence type="ECO:0000256" key="2">
    <source>
        <dbReference type="ARBA" id="ARBA00022448"/>
    </source>
</evidence>
<comment type="caution">
    <text evidence="17">The sequence shown here is derived from an EMBL/GenBank/DDBJ whole genome shotgun (WGS) entry which is preliminary data.</text>
</comment>
<dbReference type="Proteomes" id="UP000597613">
    <property type="component" value="Unassembled WGS sequence"/>
</dbReference>
<feature type="chain" id="PRO_5046657214" evidence="14">
    <location>
        <begin position="23"/>
        <end position="994"/>
    </location>
</feature>
<evidence type="ECO:0000256" key="11">
    <source>
        <dbReference type="PROSITE-ProRule" id="PRU01360"/>
    </source>
</evidence>
<evidence type="ECO:0000313" key="17">
    <source>
        <dbReference type="EMBL" id="MBC3942951.1"/>
    </source>
</evidence>
<feature type="domain" description="TonB-dependent receptor plug" evidence="16">
    <location>
        <begin position="83"/>
        <end position="189"/>
    </location>
</feature>
<evidence type="ECO:0000259" key="16">
    <source>
        <dbReference type="Pfam" id="PF07715"/>
    </source>
</evidence>
<accession>A0ABR7AR62</accession>
<evidence type="ECO:0000256" key="8">
    <source>
        <dbReference type="ARBA" id="ARBA00023077"/>
    </source>
</evidence>
<evidence type="ECO:0000313" key="18">
    <source>
        <dbReference type="Proteomes" id="UP000597613"/>
    </source>
</evidence>
<keyword evidence="14" id="KW-0732">Signal</keyword>
<keyword evidence="7" id="KW-0406">Ion transport</keyword>
<dbReference type="InterPro" id="IPR012910">
    <property type="entry name" value="Plug_dom"/>
</dbReference>
<keyword evidence="6" id="KW-0408">Iron</keyword>
<dbReference type="Gene3D" id="2.40.170.20">
    <property type="entry name" value="TonB-dependent receptor, beta-barrel domain"/>
    <property type="match status" value="1"/>
</dbReference>
<name>A0ABR7AR62_9SPHN</name>
<evidence type="ECO:0000256" key="3">
    <source>
        <dbReference type="ARBA" id="ARBA00022452"/>
    </source>
</evidence>
<evidence type="ECO:0000256" key="10">
    <source>
        <dbReference type="ARBA" id="ARBA00023237"/>
    </source>
</evidence>
<dbReference type="Gene3D" id="2.170.130.10">
    <property type="entry name" value="TonB-dependent receptor, plug domain"/>
    <property type="match status" value="1"/>
</dbReference>
<dbReference type="SUPFAM" id="SSF56935">
    <property type="entry name" value="Porins"/>
    <property type="match status" value="1"/>
</dbReference>
<keyword evidence="3 11" id="KW-1134">Transmembrane beta strand</keyword>
<keyword evidence="17" id="KW-0675">Receptor</keyword>
<dbReference type="RefSeq" id="WP_187504601.1">
    <property type="nucleotide sequence ID" value="NZ_CP162536.1"/>
</dbReference>
<evidence type="ECO:0000256" key="7">
    <source>
        <dbReference type="ARBA" id="ARBA00023065"/>
    </source>
</evidence>
<keyword evidence="9 11" id="KW-0472">Membrane</keyword>
<evidence type="ECO:0000256" key="9">
    <source>
        <dbReference type="ARBA" id="ARBA00023136"/>
    </source>
</evidence>
<dbReference type="Pfam" id="PF00593">
    <property type="entry name" value="TonB_dep_Rec_b-barrel"/>
    <property type="match status" value="1"/>
</dbReference>
<organism evidence="17 18">
    <name type="scientific">Sphingomonas albertensis</name>
    <dbReference type="NCBI Taxonomy" id="2762591"/>
    <lineage>
        <taxon>Bacteria</taxon>
        <taxon>Pseudomonadati</taxon>
        <taxon>Pseudomonadota</taxon>
        <taxon>Alphaproteobacteria</taxon>
        <taxon>Sphingomonadales</taxon>
        <taxon>Sphingomonadaceae</taxon>
        <taxon>Sphingomonas</taxon>
    </lineage>
</organism>
<evidence type="ECO:0000256" key="1">
    <source>
        <dbReference type="ARBA" id="ARBA00004571"/>
    </source>
</evidence>
<comment type="subcellular location">
    <subcellularLocation>
        <location evidence="1 11">Cell outer membrane</location>
        <topology evidence="1 11">Multi-pass membrane protein</topology>
    </subcellularLocation>
</comment>
<keyword evidence="10 11" id="KW-0998">Cell outer membrane</keyword>
<dbReference type="InterPro" id="IPR037066">
    <property type="entry name" value="Plug_dom_sf"/>
</dbReference>
<dbReference type="EMBL" id="JACONT010000036">
    <property type="protein sequence ID" value="MBC3942951.1"/>
    <property type="molecule type" value="Genomic_DNA"/>
</dbReference>
<evidence type="ECO:0000256" key="4">
    <source>
        <dbReference type="ARBA" id="ARBA00022496"/>
    </source>
</evidence>
<feature type="signal peptide" evidence="14">
    <location>
        <begin position="1"/>
        <end position="22"/>
    </location>
</feature>
<evidence type="ECO:0000259" key="15">
    <source>
        <dbReference type="Pfam" id="PF00593"/>
    </source>
</evidence>
<keyword evidence="4" id="KW-0410">Iron transport</keyword>
<feature type="compositionally biased region" description="Low complexity" evidence="13">
    <location>
        <begin position="44"/>
        <end position="55"/>
    </location>
</feature>
<evidence type="ECO:0000256" key="6">
    <source>
        <dbReference type="ARBA" id="ARBA00023004"/>
    </source>
</evidence>
<evidence type="ECO:0000256" key="12">
    <source>
        <dbReference type="RuleBase" id="RU003357"/>
    </source>
</evidence>
<reference evidence="17 18" key="1">
    <citation type="submission" date="2020-08" db="EMBL/GenBank/DDBJ databases">
        <title>Putative novel bacterial strains isolated from necrotic wheat leaf tissues caused by Xanthomonas translucens.</title>
        <authorList>
            <person name="Tambong J.T."/>
        </authorList>
    </citation>
    <scope>NUCLEOTIDE SEQUENCE [LARGE SCALE GENOMIC DNA]</scope>
    <source>
        <strain evidence="18">DOAB 1063</strain>
    </source>
</reference>
<feature type="compositionally biased region" description="Polar residues" evidence="13">
    <location>
        <begin position="26"/>
        <end position="39"/>
    </location>
</feature>
<gene>
    <name evidence="17" type="ORF">H8S47_14850</name>
</gene>
<comment type="similarity">
    <text evidence="11 12">Belongs to the TonB-dependent receptor family.</text>
</comment>
<sequence>MAKFELLAASAMILLSIAPAMAQTATTTSAENTAPTNGPGQEAPSTPTTSTQTTQDASIAPPTDPYGAQDIVITAQRQSQRLQVVPIAVSAFTADNIAKQQIVNPSALQQTLPNITFTKTNFTTSSFTIRGIGDLCTGATCDTATGIHVNDMPLVTTRLFESEFFDLERIEVLRGPQGTLFGRNATSGVVNFISAKPDLTGVHSAAEFEYGNYDSKRVRAMINLPFTETLGIRVAGTYLNRDGYTKNLYDGRDIDGRDLYSVRGTLSWAPTSNTRIDLIGSYFREKDDRSRLQKQLCHRDPTGILGCLPDRLANETANGNSTLAAVLSSSEFFAVNNPALGRFGLQSLYGQDTYAGVVNPSDVRTVSLDYSPTYFAEEEQYTAKIFHDFGPVSLNFTGGYTRNVVDSTADYNLAVENPLTNNVGLATLNALARTGSPFAFLSGVRQALIPNGPAGGVCQSAADPNNVGIYGGNSIGCYAQSLDFDRSRQKSRQFSAEAHLDSNFDGMFNFLLGGIYVDSKSTNTDYFVNAFGLDYASGILGSANAAGAGLPAGNGYFLSTPFYRNSDVEFRLKSYGIFGETYFKFTDKLKLTVGLRYNHDEKTDQARNLALNVLTPIGATGIEQGLNYGTVDFDPNLPGRQEFANAQVSFSRLTGRAVVDYRITENNLLYASYSRGYKSGGINPPLLPMFNVSSTFLPEQVNAYEIGSKNTFGGGQFRLNLTGFYYQYKNLQLSRIVARTSVNDNVDADIYGVEAEAIMSPVPAFVVNMNASYLHSKVSSDKFLVNPRDVSGGRADAVIIKDITNASNCVVVPNVAGNAALSNGYVALVNRAIGLRAPTAIPTIAATGAFGICSALGANAAASGVSVLDGVTTNIRGNRLPQAPTYKWSVGAQYTIDFANGMSLVPRADLNYTGGLSGSIFNTQIDRIQGYEVVNMQVQLNAREDRFYVRAYVQNLTNNDATTGQYVTDQSAGLFTNIFTIEPRRYGVAAGFKF</sequence>
<evidence type="ECO:0000256" key="14">
    <source>
        <dbReference type="SAM" id="SignalP"/>
    </source>
</evidence>
<dbReference type="InterPro" id="IPR036942">
    <property type="entry name" value="Beta-barrel_TonB_sf"/>
</dbReference>
<evidence type="ECO:0000256" key="5">
    <source>
        <dbReference type="ARBA" id="ARBA00022692"/>
    </source>
</evidence>
<proteinExistence type="inferred from homology"/>